<evidence type="ECO:0000313" key="2">
    <source>
        <dbReference type="Proteomes" id="UP000482209"/>
    </source>
</evidence>
<sequence>MKYHGSEKNRAIKVIEDQMLPLSIHTEDKEQWLGDGVYLYEEKFYAYRWIEKMHQSNIRKEEYDSGIQVLEKFMVLGVKIEYDKDREYRMSNPEHYITFCNIADAIKKKK</sequence>
<keyword evidence="2" id="KW-1185">Reference proteome</keyword>
<accession>A0A6L5Y1C9</accession>
<name>A0A6L5Y1C9_9FIRM</name>
<protein>
    <submittedName>
        <fullName evidence="1">Uncharacterized protein</fullName>
    </submittedName>
</protein>
<organism evidence="1 2">
    <name type="scientific">Velocimicrobium porci</name>
    <dbReference type="NCBI Taxonomy" id="2606634"/>
    <lineage>
        <taxon>Bacteria</taxon>
        <taxon>Bacillati</taxon>
        <taxon>Bacillota</taxon>
        <taxon>Clostridia</taxon>
        <taxon>Lachnospirales</taxon>
        <taxon>Lachnospiraceae</taxon>
        <taxon>Velocimicrobium</taxon>
    </lineage>
</organism>
<dbReference type="AlphaFoldDB" id="A0A6L5Y1C9"/>
<dbReference type="Proteomes" id="UP000482209">
    <property type="component" value="Unassembled WGS sequence"/>
</dbReference>
<comment type="caution">
    <text evidence="1">The sequence shown here is derived from an EMBL/GenBank/DDBJ whole genome shotgun (WGS) entry which is preliminary data.</text>
</comment>
<evidence type="ECO:0000313" key="1">
    <source>
        <dbReference type="EMBL" id="MSS64521.1"/>
    </source>
</evidence>
<dbReference type="EMBL" id="VUMT01000020">
    <property type="protein sequence ID" value="MSS64521.1"/>
    <property type="molecule type" value="Genomic_DNA"/>
</dbReference>
<dbReference type="RefSeq" id="WP_154519907.1">
    <property type="nucleotide sequence ID" value="NZ_VUMT01000020.1"/>
</dbReference>
<reference evidence="1 2" key="1">
    <citation type="submission" date="2019-08" db="EMBL/GenBank/DDBJ databases">
        <title>In-depth cultivation of the pig gut microbiome towards novel bacterial diversity and tailored functional studies.</title>
        <authorList>
            <person name="Wylensek D."/>
            <person name="Hitch T.C.A."/>
            <person name="Clavel T."/>
        </authorList>
    </citation>
    <scope>NUCLEOTIDE SEQUENCE [LARGE SCALE GENOMIC DNA]</scope>
    <source>
        <strain evidence="1 2">WCA-693-APC-MOT-I</strain>
    </source>
</reference>
<proteinExistence type="predicted"/>
<gene>
    <name evidence="1" type="ORF">FYJ58_11645</name>
</gene>